<feature type="region of interest" description="Disordered" evidence="3">
    <location>
        <begin position="433"/>
        <end position="452"/>
    </location>
</feature>
<keyword evidence="2" id="KW-0539">Nucleus</keyword>
<protein>
    <recommendedName>
        <fullName evidence="4">Xylanolytic transcriptional activator regulatory domain-containing protein</fullName>
    </recommendedName>
</protein>
<evidence type="ECO:0000313" key="7">
    <source>
        <dbReference type="Proteomes" id="UP000572817"/>
    </source>
</evidence>
<evidence type="ECO:0000256" key="2">
    <source>
        <dbReference type="ARBA" id="ARBA00023242"/>
    </source>
</evidence>
<dbReference type="EMBL" id="WWBZ02000082">
    <property type="protein sequence ID" value="KAF4301568.1"/>
    <property type="molecule type" value="Genomic_DNA"/>
</dbReference>
<proteinExistence type="predicted"/>
<comment type="caution">
    <text evidence="5">The sequence shown here is derived from an EMBL/GenBank/DDBJ whole genome shotgun (WGS) entry which is preliminary data.</text>
</comment>
<dbReference type="PANTHER" id="PTHR31001">
    <property type="entry name" value="UNCHARACTERIZED TRANSCRIPTIONAL REGULATORY PROTEIN"/>
    <property type="match status" value="1"/>
</dbReference>
<dbReference type="AlphaFoldDB" id="A0A8H4IK86"/>
<dbReference type="GO" id="GO:0003677">
    <property type="term" value="F:DNA binding"/>
    <property type="evidence" value="ECO:0007669"/>
    <property type="project" value="InterPro"/>
</dbReference>
<evidence type="ECO:0000256" key="1">
    <source>
        <dbReference type="ARBA" id="ARBA00004123"/>
    </source>
</evidence>
<dbReference type="PANTHER" id="PTHR31001:SF77">
    <property type="entry name" value="TRANSCRIPTION FACTOR, PUTATIVE (AFU_ORTHOLOGUE AFUA_3G12940)-RELATED"/>
    <property type="match status" value="1"/>
</dbReference>
<feature type="compositionally biased region" description="Low complexity" evidence="3">
    <location>
        <begin position="398"/>
        <end position="410"/>
    </location>
</feature>
<accession>A0A8H4IK86</accession>
<dbReference type="OrthoDB" id="424974at2759"/>
<evidence type="ECO:0000313" key="6">
    <source>
        <dbReference type="EMBL" id="KAF4306011.1"/>
    </source>
</evidence>
<name>A0A8H4IK86_9PEZI</name>
<keyword evidence="7" id="KW-1185">Reference proteome</keyword>
<dbReference type="InterPro" id="IPR007219">
    <property type="entry name" value="XnlR_reg_dom"/>
</dbReference>
<gene>
    <name evidence="6" type="ORF">GTA08_BOTSDO06762</name>
    <name evidence="5" type="ORF">GTA08_BOTSDO10957</name>
</gene>
<reference evidence="5 7" key="1">
    <citation type="submission" date="2020-04" db="EMBL/GenBank/DDBJ databases">
        <title>Genome Assembly and Annotation of Botryosphaeria dothidea sdau 11-99, a Latent Pathogen of Apple Fruit Ring Rot in China.</title>
        <authorList>
            <person name="Yu C."/>
            <person name="Diao Y."/>
            <person name="Lu Q."/>
            <person name="Zhao J."/>
            <person name="Cui S."/>
            <person name="Peng C."/>
            <person name="He B."/>
            <person name="Liu H."/>
        </authorList>
    </citation>
    <scope>NUCLEOTIDE SEQUENCE [LARGE SCALE GENOMIC DNA]</scope>
    <source>
        <strain evidence="5">Sdau11-99</strain>
        <strain evidence="7">sdau11-99</strain>
    </source>
</reference>
<dbReference type="Pfam" id="PF04082">
    <property type="entry name" value="Fungal_trans"/>
    <property type="match status" value="1"/>
</dbReference>
<dbReference type="Proteomes" id="UP000572817">
    <property type="component" value="Unassembled WGS sequence"/>
</dbReference>
<dbReference type="GO" id="GO:0005634">
    <property type="term" value="C:nucleus"/>
    <property type="evidence" value="ECO:0007669"/>
    <property type="project" value="UniProtKB-SubCell"/>
</dbReference>
<dbReference type="CDD" id="cd12148">
    <property type="entry name" value="fungal_TF_MHR"/>
    <property type="match status" value="1"/>
</dbReference>
<dbReference type="InterPro" id="IPR050613">
    <property type="entry name" value="Sec_Metabolite_Reg"/>
</dbReference>
<dbReference type="SMART" id="SM00906">
    <property type="entry name" value="Fungal_trans"/>
    <property type="match status" value="1"/>
</dbReference>
<evidence type="ECO:0000259" key="4">
    <source>
        <dbReference type="SMART" id="SM00906"/>
    </source>
</evidence>
<organism evidence="5 7">
    <name type="scientific">Botryosphaeria dothidea</name>
    <dbReference type="NCBI Taxonomy" id="55169"/>
    <lineage>
        <taxon>Eukaryota</taxon>
        <taxon>Fungi</taxon>
        <taxon>Dikarya</taxon>
        <taxon>Ascomycota</taxon>
        <taxon>Pezizomycotina</taxon>
        <taxon>Dothideomycetes</taxon>
        <taxon>Dothideomycetes incertae sedis</taxon>
        <taxon>Botryosphaeriales</taxon>
        <taxon>Botryosphaeriaceae</taxon>
        <taxon>Botryosphaeria</taxon>
    </lineage>
</organism>
<evidence type="ECO:0000313" key="5">
    <source>
        <dbReference type="EMBL" id="KAF4301568.1"/>
    </source>
</evidence>
<comment type="subcellular location">
    <subcellularLocation>
        <location evidence="1">Nucleus</location>
    </subcellularLocation>
</comment>
<dbReference type="GO" id="GO:0006351">
    <property type="term" value="P:DNA-templated transcription"/>
    <property type="evidence" value="ECO:0007669"/>
    <property type="project" value="InterPro"/>
</dbReference>
<dbReference type="EMBL" id="WWBZ02000040">
    <property type="protein sequence ID" value="KAF4306011.1"/>
    <property type="molecule type" value="Genomic_DNA"/>
</dbReference>
<sequence length="477" mass="53725">MYSAVNSMKPDATYDRFQIEKSVMLQRLQRGAELCLHREDVLTTSSFEVLQGFVLMLSSQFREDELGKAWPLTGLAIRVAIDQGLHSDPSLFPSGKMDAVQAELRRRVWHQLCHLDFRSAEGKGHEPAISDDDFTTLPPQNVDDEEIVEGTPISQLIESNSTFTDMTTHLIRLNGIHCFRKVIQSTYRLERRIKKSTLGDNEQIDPVIEIQHLYQEVRAMVDSMLEKQQRLYLCNCDPSVPLQGLALGLAALLEWKCWVIFWLRIPKAYREVIISPEVRMMIFEKSVMLMENLMAANLAKETEPFQWHINGHSAFQAIMHVLSELKSPQFRASSHDGLLDKAISALRMMRKLKEAEASKTWRVVRRMIDRTIPPDCNSAEASPFATSVGAEKNRAVDSGSVSKGSSSEISGQGVASSFLEQLSMETSYDASLGSNPARWENDGGDATLADAPDFSELSGEFDWGWWNLDSLPWSPPA</sequence>
<dbReference type="GO" id="GO:0008270">
    <property type="term" value="F:zinc ion binding"/>
    <property type="evidence" value="ECO:0007669"/>
    <property type="project" value="InterPro"/>
</dbReference>
<feature type="domain" description="Xylanolytic transcriptional activator regulatory" evidence="4">
    <location>
        <begin position="69"/>
        <end position="145"/>
    </location>
</feature>
<evidence type="ECO:0000256" key="3">
    <source>
        <dbReference type="SAM" id="MobiDB-lite"/>
    </source>
</evidence>
<feature type="region of interest" description="Disordered" evidence="3">
    <location>
        <begin position="375"/>
        <end position="410"/>
    </location>
</feature>